<dbReference type="InterPro" id="IPR000868">
    <property type="entry name" value="Isochorismatase-like_dom"/>
</dbReference>
<keyword evidence="2" id="KW-0378">Hydrolase</keyword>
<dbReference type="PANTHER" id="PTHR43540">
    <property type="entry name" value="PEROXYUREIDOACRYLATE/UREIDOACRYLATE AMIDOHYDROLASE-RELATED"/>
    <property type="match status" value="1"/>
</dbReference>
<gene>
    <name evidence="4" type="ORF">EEL30_22485</name>
</gene>
<comment type="similarity">
    <text evidence="1">Belongs to the isochorismatase family.</text>
</comment>
<evidence type="ECO:0000313" key="4">
    <source>
        <dbReference type="EMBL" id="QDX94810.1"/>
    </source>
</evidence>
<evidence type="ECO:0000313" key="5">
    <source>
        <dbReference type="Proteomes" id="UP000319432"/>
    </source>
</evidence>
<organism evidence="4 5">
    <name type="scientific">Brevibacillus laterosporus</name>
    <name type="common">Bacillus laterosporus</name>
    <dbReference type="NCBI Taxonomy" id="1465"/>
    <lineage>
        <taxon>Bacteria</taxon>
        <taxon>Bacillati</taxon>
        <taxon>Bacillota</taxon>
        <taxon>Bacilli</taxon>
        <taxon>Bacillales</taxon>
        <taxon>Paenibacillaceae</taxon>
        <taxon>Brevibacillus</taxon>
    </lineage>
</organism>
<keyword evidence="5" id="KW-1185">Reference proteome</keyword>
<dbReference type="Pfam" id="PF00857">
    <property type="entry name" value="Isochorismatase"/>
    <property type="match status" value="1"/>
</dbReference>
<protein>
    <submittedName>
        <fullName evidence="4">Isochorismatase family protein</fullName>
    </submittedName>
</protein>
<dbReference type="OrthoDB" id="9785724at2"/>
<evidence type="ECO:0000256" key="1">
    <source>
        <dbReference type="ARBA" id="ARBA00006336"/>
    </source>
</evidence>
<dbReference type="EMBL" id="CP033464">
    <property type="protein sequence ID" value="QDX94810.1"/>
    <property type="molecule type" value="Genomic_DNA"/>
</dbReference>
<name>A0A518VCT3_BRELA</name>
<dbReference type="Gene3D" id="3.40.50.850">
    <property type="entry name" value="Isochorismatase-like"/>
    <property type="match status" value="1"/>
</dbReference>
<dbReference type="PANTHER" id="PTHR43540:SF14">
    <property type="entry name" value="ISOCHORISMATASE"/>
    <property type="match status" value="1"/>
</dbReference>
<dbReference type="InterPro" id="IPR050272">
    <property type="entry name" value="Isochorismatase-like_hydrls"/>
</dbReference>
<proteinExistence type="inferred from homology"/>
<accession>A0A518VCT3</accession>
<dbReference type="Proteomes" id="UP000319432">
    <property type="component" value="Chromosome"/>
</dbReference>
<dbReference type="GO" id="GO:0016787">
    <property type="term" value="F:hydrolase activity"/>
    <property type="evidence" value="ECO:0007669"/>
    <property type="project" value="UniProtKB-KW"/>
</dbReference>
<dbReference type="AlphaFoldDB" id="A0A518VCT3"/>
<evidence type="ECO:0000256" key="2">
    <source>
        <dbReference type="ARBA" id="ARBA00022801"/>
    </source>
</evidence>
<reference evidence="4 5" key="1">
    <citation type="submission" date="2018-11" db="EMBL/GenBank/DDBJ databases">
        <title>Phylogenetic determinants of toxin gene distribution in genomes of Brevibacillus laterosporus.</title>
        <authorList>
            <person name="Glare T.R."/>
            <person name="Durrant A."/>
            <person name="Berry C."/>
            <person name="Palma L."/>
            <person name="Ormskirk M."/>
            <person name="Cox M.O."/>
        </authorList>
    </citation>
    <scope>NUCLEOTIDE SEQUENCE [LARGE SCALE GENOMIC DNA]</scope>
    <source>
        <strain evidence="4 5">1821L</strain>
    </source>
</reference>
<feature type="domain" description="Isochorismatase-like" evidence="3">
    <location>
        <begin position="8"/>
        <end position="145"/>
    </location>
</feature>
<dbReference type="SUPFAM" id="SSF52499">
    <property type="entry name" value="Isochorismatase-like hydrolases"/>
    <property type="match status" value="1"/>
</dbReference>
<evidence type="ECO:0000259" key="3">
    <source>
        <dbReference type="Pfam" id="PF00857"/>
    </source>
</evidence>
<dbReference type="InterPro" id="IPR036380">
    <property type="entry name" value="Isochorismatase-like_sf"/>
</dbReference>
<sequence length="189" mass="21340">MDQDFKQALLIIDAQQELLDGNETNKPVYQRENLLLSINAVIQQAVDTDSFIIFIRDKDVANGNGRGFGIHQNIHVPFTSKIFDKTATNVFYGTPLLSFLQEHQIKHLIMMGCKTEHCIDTAVRTATISGFDVTLVGDGHSTTDSTILTAEQMINHHNEILHGHYNVDHFSLVRNAHEDLFTPPHNSYR</sequence>